<dbReference type="Pfam" id="PF14808">
    <property type="entry name" value="TMEM164"/>
    <property type="match status" value="1"/>
</dbReference>
<evidence type="ECO:0000313" key="3">
    <source>
        <dbReference type="Proteomes" id="UP000769156"/>
    </source>
</evidence>
<comment type="caution">
    <text evidence="2">The sequence shown here is derived from an EMBL/GenBank/DDBJ whole genome shotgun (WGS) entry which is preliminary data.</text>
</comment>
<gene>
    <name evidence="2" type="ORF">K8V82_02190</name>
</gene>
<feature type="transmembrane region" description="Helical" evidence="1">
    <location>
        <begin position="74"/>
        <end position="93"/>
    </location>
</feature>
<feature type="transmembrane region" description="Helical" evidence="1">
    <location>
        <begin position="105"/>
        <end position="124"/>
    </location>
</feature>
<protein>
    <submittedName>
        <fullName evidence="2">YwaF family protein</fullName>
    </submittedName>
</protein>
<dbReference type="EMBL" id="DYVY01000040">
    <property type="protein sequence ID" value="HJF93584.1"/>
    <property type="molecule type" value="Genomic_DNA"/>
</dbReference>
<accession>A0A921I0C5</accession>
<sequence>MTDGKQEDFMLKFRRFFLASGILMLASELWKQYTLTFLLGGGNYNWWYFPFQLCSIPMYVCLLLPWVRSRCVQQVLTAFLVDFGMLGGIFAFFDTSGMHYDYFPLTVHSFAWHILLIILGLAAARSDQAASSWSDYAGAAALYLTCCLTATGLNLTLDHLGTINMFYINPDYPMTQKIFSDIAAVLGDTAGIFIYIGATLTGAAIFHFLWRFSTSRAL</sequence>
<keyword evidence="1" id="KW-0812">Transmembrane</keyword>
<feature type="transmembrane region" description="Helical" evidence="1">
    <location>
        <begin position="47"/>
        <end position="67"/>
    </location>
</feature>
<keyword evidence="1" id="KW-1133">Transmembrane helix</keyword>
<name>A0A921I0C5_9FIRM</name>
<reference evidence="2" key="2">
    <citation type="submission" date="2021-09" db="EMBL/GenBank/DDBJ databases">
        <authorList>
            <person name="Gilroy R."/>
        </authorList>
    </citation>
    <scope>NUCLEOTIDE SEQUENCE</scope>
    <source>
        <strain evidence="2">ChiSjej5B23-16112</strain>
    </source>
</reference>
<feature type="transmembrane region" description="Helical" evidence="1">
    <location>
        <begin position="136"/>
        <end position="157"/>
    </location>
</feature>
<organism evidence="2 3">
    <name type="scientific">Lachnoclostridium phocaeense</name>
    <dbReference type="NCBI Taxonomy" id="1871021"/>
    <lineage>
        <taxon>Bacteria</taxon>
        <taxon>Bacillati</taxon>
        <taxon>Bacillota</taxon>
        <taxon>Clostridia</taxon>
        <taxon>Lachnospirales</taxon>
        <taxon>Lachnospiraceae</taxon>
    </lineage>
</organism>
<keyword evidence="1" id="KW-0472">Membrane</keyword>
<dbReference type="AlphaFoldDB" id="A0A921I0C5"/>
<evidence type="ECO:0000256" key="1">
    <source>
        <dbReference type="SAM" id="Phobius"/>
    </source>
</evidence>
<feature type="transmembrane region" description="Helical" evidence="1">
    <location>
        <begin position="192"/>
        <end position="210"/>
    </location>
</feature>
<evidence type="ECO:0000313" key="2">
    <source>
        <dbReference type="EMBL" id="HJF93584.1"/>
    </source>
</evidence>
<dbReference type="Proteomes" id="UP000769156">
    <property type="component" value="Unassembled WGS sequence"/>
</dbReference>
<reference evidence="2" key="1">
    <citation type="journal article" date="2021" name="PeerJ">
        <title>Extensive microbial diversity within the chicken gut microbiome revealed by metagenomics and culture.</title>
        <authorList>
            <person name="Gilroy R."/>
            <person name="Ravi A."/>
            <person name="Getino M."/>
            <person name="Pursley I."/>
            <person name="Horton D.L."/>
            <person name="Alikhan N.F."/>
            <person name="Baker D."/>
            <person name="Gharbi K."/>
            <person name="Hall N."/>
            <person name="Watson M."/>
            <person name="Adriaenssens E.M."/>
            <person name="Foster-Nyarko E."/>
            <person name="Jarju S."/>
            <person name="Secka A."/>
            <person name="Antonio M."/>
            <person name="Oren A."/>
            <person name="Chaudhuri R.R."/>
            <person name="La Ragione R."/>
            <person name="Hildebrand F."/>
            <person name="Pallen M.J."/>
        </authorList>
    </citation>
    <scope>NUCLEOTIDE SEQUENCE</scope>
    <source>
        <strain evidence="2">ChiSjej5B23-16112</strain>
    </source>
</reference>
<proteinExistence type="predicted"/>